<evidence type="ECO:0000313" key="3">
    <source>
        <dbReference type="Proteomes" id="UP000509702"/>
    </source>
</evidence>
<dbReference type="Pfam" id="PF13673">
    <property type="entry name" value="Acetyltransf_10"/>
    <property type="match status" value="1"/>
</dbReference>
<dbReference type="SUPFAM" id="SSF55729">
    <property type="entry name" value="Acyl-CoA N-acyltransferases (Nat)"/>
    <property type="match status" value="1"/>
</dbReference>
<evidence type="ECO:0000313" key="2">
    <source>
        <dbReference type="EMBL" id="QKS53244.1"/>
    </source>
</evidence>
<dbReference type="InterPro" id="IPR000182">
    <property type="entry name" value="GNAT_dom"/>
</dbReference>
<protein>
    <submittedName>
        <fullName evidence="2">GNAT family N-acetyltransferase</fullName>
    </submittedName>
</protein>
<dbReference type="GO" id="GO:0016747">
    <property type="term" value="F:acyltransferase activity, transferring groups other than amino-acyl groups"/>
    <property type="evidence" value="ECO:0007669"/>
    <property type="project" value="InterPro"/>
</dbReference>
<name>A0A6N1AVC8_9PROT</name>
<reference evidence="2 3" key="1">
    <citation type="submission" date="2020-06" db="EMBL/GenBank/DDBJ databases">
        <title>Complete genome of Azosprillum oryzae KACC14407.</title>
        <authorList>
            <person name="Kim M."/>
            <person name="Park Y.-J."/>
            <person name="Shin J.-H."/>
        </authorList>
    </citation>
    <scope>NUCLEOTIDE SEQUENCE [LARGE SCALE GENOMIC DNA]</scope>
    <source>
        <strain evidence="2 3">KACC 14407</strain>
    </source>
</reference>
<dbReference type="PROSITE" id="PS51186">
    <property type="entry name" value="GNAT"/>
    <property type="match status" value="1"/>
</dbReference>
<feature type="domain" description="N-acetyltransferase" evidence="1">
    <location>
        <begin position="9"/>
        <end position="158"/>
    </location>
</feature>
<dbReference type="Gene3D" id="3.40.630.30">
    <property type="match status" value="1"/>
</dbReference>
<sequence>MRRPPIRRVAFEALSLTELHDLLALRSRVFVVEQSCPYPDIDGRDPGALHLIAADGAGAIVGCARCLGPDREGPDSEGPDATVSFGRLAVDRSQRSTGLGRALVVESLAVLAERWPGRDVLIGAQLYLERFYGSFGFVPVTEPYDDFGIPHIDMRLRR</sequence>
<dbReference type="InterPro" id="IPR016181">
    <property type="entry name" value="Acyl_CoA_acyltransferase"/>
</dbReference>
<keyword evidence="2" id="KW-0808">Transferase</keyword>
<dbReference type="OrthoDB" id="9796171at2"/>
<dbReference type="EMBL" id="CP054619">
    <property type="protein sequence ID" value="QKS53244.1"/>
    <property type="molecule type" value="Genomic_DNA"/>
</dbReference>
<accession>A0A6N1AVC8</accession>
<dbReference type="AlphaFoldDB" id="A0A6N1AVC8"/>
<dbReference type="KEGG" id="aoz:HUE56_19205"/>
<evidence type="ECO:0000259" key="1">
    <source>
        <dbReference type="PROSITE" id="PS51186"/>
    </source>
</evidence>
<dbReference type="Proteomes" id="UP000509702">
    <property type="component" value="Chromosome"/>
</dbReference>
<organism evidence="2 3">
    <name type="scientific">Azospirillum oryzae</name>
    <dbReference type="NCBI Taxonomy" id="286727"/>
    <lineage>
        <taxon>Bacteria</taxon>
        <taxon>Pseudomonadati</taxon>
        <taxon>Pseudomonadota</taxon>
        <taxon>Alphaproteobacteria</taxon>
        <taxon>Rhodospirillales</taxon>
        <taxon>Azospirillaceae</taxon>
        <taxon>Azospirillum</taxon>
    </lineage>
</organism>
<gene>
    <name evidence="2" type="ORF">HUE56_19205</name>
</gene>
<keyword evidence="3" id="KW-1185">Reference proteome</keyword>
<proteinExistence type="predicted"/>